<name>A0ACB0LDU9_TRIPR</name>
<dbReference type="Proteomes" id="UP001177021">
    <property type="component" value="Unassembled WGS sequence"/>
</dbReference>
<accession>A0ACB0LDU9</accession>
<keyword evidence="2" id="KW-1185">Reference proteome</keyword>
<reference evidence="1" key="1">
    <citation type="submission" date="2023-10" db="EMBL/GenBank/DDBJ databases">
        <authorList>
            <person name="Rodriguez Cubillos JULIANA M."/>
            <person name="De Vega J."/>
        </authorList>
    </citation>
    <scope>NUCLEOTIDE SEQUENCE</scope>
</reference>
<sequence length="125" mass="14234">MMKVVLKVDLYDDRIKQKAMKTGSALSGIESVSVDMKHQKLTLIGEIDPVHAVSKLRKWCHTEIVSVGPAKDEKKKEESKPNVNKDQIKLLETYPLYYYQMQQPQYTQYSSIASVEQDPVGCVIC</sequence>
<proteinExistence type="predicted"/>
<organism evidence="1 2">
    <name type="scientific">Trifolium pratense</name>
    <name type="common">Red clover</name>
    <dbReference type="NCBI Taxonomy" id="57577"/>
    <lineage>
        <taxon>Eukaryota</taxon>
        <taxon>Viridiplantae</taxon>
        <taxon>Streptophyta</taxon>
        <taxon>Embryophyta</taxon>
        <taxon>Tracheophyta</taxon>
        <taxon>Spermatophyta</taxon>
        <taxon>Magnoliopsida</taxon>
        <taxon>eudicotyledons</taxon>
        <taxon>Gunneridae</taxon>
        <taxon>Pentapetalae</taxon>
        <taxon>rosids</taxon>
        <taxon>fabids</taxon>
        <taxon>Fabales</taxon>
        <taxon>Fabaceae</taxon>
        <taxon>Papilionoideae</taxon>
        <taxon>50 kb inversion clade</taxon>
        <taxon>NPAAA clade</taxon>
        <taxon>Hologalegina</taxon>
        <taxon>IRL clade</taxon>
        <taxon>Trifolieae</taxon>
        <taxon>Trifolium</taxon>
    </lineage>
</organism>
<evidence type="ECO:0000313" key="2">
    <source>
        <dbReference type="Proteomes" id="UP001177021"/>
    </source>
</evidence>
<gene>
    <name evidence="1" type="ORF">MILVUS5_LOCUS31319</name>
</gene>
<evidence type="ECO:0000313" key="1">
    <source>
        <dbReference type="EMBL" id="CAJ2666534.1"/>
    </source>
</evidence>
<dbReference type="EMBL" id="CASHSV030000513">
    <property type="protein sequence ID" value="CAJ2666534.1"/>
    <property type="molecule type" value="Genomic_DNA"/>
</dbReference>
<comment type="caution">
    <text evidence="1">The sequence shown here is derived from an EMBL/GenBank/DDBJ whole genome shotgun (WGS) entry which is preliminary data.</text>
</comment>
<protein>
    <submittedName>
        <fullName evidence="1">Uncharacterized protein</fullName>
    </submittedName>
</protein>